<dbReference type="AlphaFoldDB" id="A0A8C9H7J3"/>
<evidence type="ECO:0000313" key="2">
    <source>
        <dbReference type="Ensembl" id="ENSPTEP00000013207.1"/>
    </source>
</evidence>
<accession>A0A8C9H7J3</accession>
<dbReference type="Proteomes" id="UP000694416">
    <property type="component" value="Unplaced"/>
</dbReference>
<proteinExistence type="predicted"/>
<evidence type="ECO:0000313" key="3">
    <source>
        <dbReference type="Proteomes" id="UP000694416"/>
    </source>
</evidence>
<keyword evidence="1" id="KW-0732">Signal</keyword>
<reference evidence="2" key="1">
    <citation type="submission" date="2025-08" db="UniProtKB">
        <authorList>
            <consortium name="Ensembl"/>
        </authorList>
    </citation>
    <scope>IDENTIFICATION</scope>
</reference>
<feature type="signal peptide" evidence="1">
    <location>
        <begin position="1"/>
        <end position="30"/>
    </location>
</feature>
<name>A0A8C9H7J3_9PRIM</name>
<protein>
    <submittedName>
        <fullName evidence="2">Uncharacterized protein</fullName>
    </submittedName>
</protein>
<feature type="chain" id="PRO_5034613341" evidence="1">
    <location>
        <begin position="31"/>
        <end position="131"/>
    </location>
</feature>
<evidence type="ECO:0000256" key="1">
    <source>
        <dbReference type="SAM" id="SignalP"/>
    </source>
</evidence>
<reference evidence="2" key="2">
    <citation type="submission" date="2025-09" db="UniProtKB">
        <authorList>
            <consortium name="Ensembl"/>
        </authorList>
    </citation>
    <scope>IDENTIFICATION</scope>
</reference>
<sequence>MSPEPLWLRPLLTPHVFMLVVASALQCGRGIPPLPRTEVGAEHSVNEETKAGKVGNQASVMPATSRRAALGTPWTQTRTQLLQERSHPHPRGSNALGWVATGCFWGPSEAQRRGSWRMNVCHWAAAAEGRS</sequence>
<organism evidence="2 3">
    <name type="scientific">Piliocolobus tephrosceles</name>
    <name type="common">Ugandan red Colobus</name>
    <dbReference type="NCBI Taxonomy" id="591936"/>
    <lineage>
        <taxon>Eukaryota</taxon>
        <taxon>Metazoa</taxon>
        <taxon>Chordata</taxon>
        <taxon>Craniata</taxon>
        <taxon>Vertebrata</taxon>
        <taxon>Euteleostomi</taxon>
        <taxon>Mammalia</taxon>
        <taxon>Eutheria</taxon>
        <taxon>Euarchontoglires</taxon>
        <taxon>Primates</taxon>
        <taxon>Haplorrhini</taxon>
        <taxon>Catarrhini</taxon>
        <taxon>Cercopithecidae</taxon>
        <taxon>Colobinae</taxon>
        <taxon>Piliocolobus</taxon>
    </lineage>
</organism>
<keyword evidence="3" id="KW-1185">Reference proteome</keyword>
<dbReference type="Ensembl" id="ENSPTET00000019867.1">
    <property type="protein sequence ID" value="ENSPTEP00000013207.1"/>
    <property type="gene ID" value="ENSPTEG00000014836.1"/>
</dbReference>